<name>A0A848HN58_9BURK</name>
<protein>
    <submittedName>
        <fullName evidence="1">DUF4160 domain-containing protein</fullName>
    </submittedName>
</protein>
<dbReference type="Pfam" id="PF13711">
    <property type="entry name" value="DUF4160"/>
    <property type="match status" value="1"/>
</dbReference>
<accession>A0A848HN58</accession>
<evidence type="ECO:0000313" key="2">
    <source>
        <dbReference type="Proteomes" id="UP000583752"/>
    </source>
</evidence>
<dbReference type="InterPro" id="IPR025427">
    <property type="entry name" value="DUF4160"/>
</dbReference>
<dbReference type="AlphaFoldDB" id="A0A848HN58"/>
<reference evidence="1 2" key="1">
    <citation type="submission" date="2020-04" db="EMBL/GenBank/DDBJ databases">
        <title>Massilia sp. RP-1-19 isolated from soil.</title>
        <authorList>
            <person name="Dahal R.H."/>
        </authorList>
    </citation>
    <scope>NUCLEOTIDE SEQUENCE [LARGE SCALE GENOMIC DNA]</scope>
    <source>
        <strain evidence="1 2">RP-1-19</strain>
    </source>
</reference>
<evidence type="ECO:0000313" key="1">
    <source>
        <dbReference type="EMBL" id="NML62692.1"/>
    </source>
</evidence>
<organism evidence="1 2">
    <name type="scientific">Massilia polaris</name>
    <dbReference type="NCBI Taxonomy" id="2728846"/>
    <lineage>
        <taxon>Bacteria</taxon>
        <taxon>Pseudomonadati</taxon>
        <taxon>Pseudomonadota</taxon>
        <taxon>Betaproteobacteria</taxon>
        <taxon>Burkholderiales</taxon>
        <taxon>Oxalobacteraceae</taxon>
        <taxon>Telluria group</taxon>
        <taxon>Massilia</taxon>
    </lineage>
</organism>
<comment type="caution">
    <text evidence="1">The sequence shown here is derived from an EMBL/GenBank/DDBJ whole genome shotgun (WGS) entry which is preliminary data.</text>
</comment>
<proteinExistence type="predicted"/>
<dbReference type="Proteomes" id="UP000583752">
    <property type="component" value="Unassembled WGS sequence"/>
</dbReference>
<keyword evidence="2" id="KW-1185">Reference proteome</keyword>
<dbReference type="EMBL" id="JABBGG010000010">
    <property type="protein sequence ID" value="NML62692.1"/>
    <property type="molecule type" value="Genomic_DNA"/>
</dbReference>
<sequence>MPTLLMLHGYRFYFYSHETGEPPHVHVEHQGKSAKFWLRENTCARSRGYSPVELRRIGRIIANHRDDFQRKWNEYFNSDT</sequence>
<gene>
    <name evidence="1" type="ORF">HHL21_16725</name>
</gene>